<dbReference type="RefSeq" id="WP_175371659.1">
    <property type="nucleotide sequence ID" value="NZ_JABWCS010000206.1"/>
</dbReference>
<reference evidence="1" key="1">
    <citation type="submission" date="2020-06" db="EMBL/GenBank/DDBJ databases">
        <title>Paenibacillus sp. nov., isolated from soil.</title>
        <authorList>
            <person name="Seo Y.L."/>
        </authorList>
    </citation>
    <scope>NUCLEOTIDE SEQUENCE [LARGE SCALE GENOMIC DNA]</scope>
    <source>
        <strain evidence="1">JW14</strain>
    </source>
</reference>
<accession>A0A850EMY7</accession>
<dbReference type="AlphaFoldDB" id="A0A850EMY7"/>
<protein>
    <submittedName>
        <fullName evidence="1">DUF2691 family protein</fullName>
    </submittedName>
</protein>
<comment type="caution">
    <text evidence="1">The sequence shown here is derived from an EMBL/GenBank/DDBJ whole genome shotgun (WGS) entry which is preliminary data.</text>
</comment>
<evidence type="ECO:0000313" key="2">
    <source>
        <dbReference type="Proteomes" id="UP000564806"/>
    </source>
</evidence>
<gene>
    <name evidence="1" type="ORF">HPT30_12195</name>
</gene>
<dbReference type="Proteomes" id="UP000564806">
    <property type="component" value="Unassembled WGS sequence"/>
</dbReference>
<name>A0A850EMY7_9BACL</name>
<organism evidence="1 2">
    <name type="scientific">Paenibacillus agri</name>
    <dbReference type="NCBI Taxonomy" id="2744309"/>
    <lineage>
        <taxon>Bacteria</taxon>
        <taxon>Bacillati</taxon>
        <taxon>Bacillota</taxon>
        <taxon>Bacilli</taxon>
        <taxon>Bacillales</taxon>
        <taxon>Paenibacillaceae</taxon>
        <taxon>Paenibacillus</taxon>
    </lineage>
</organism>
<sequence>MGWNGAINMGQRMRGISFEIPNEYGKWLSHILKPFNCKNYYWLVGAGEEYKWQDNDLKPLFPDDVNILKGEDLLQFLDSEEPQYIVFADLKAFPTGTNILNIDKYEDFINSDCELILLIVDSSYTSIYCKDVETLNQLHANAKMINVDSLAYITDDNDFRKTLKAR</sequence>
<dbReference type="InterPro" id="IPR020216">
    <property type="entry name" value="Uncharacterised_YncE"/>
</dbReference>
<keyword evidence="2" id="KW-1185">Reference proteome</keyword>
<evidence type="ECO:0000313" key="1">
    <source>
        <dbReference type="EMBL" id="NUU61109.1"/>
    </source>
</evidence>
<proteinExistence type="predicted"/>
<dbReference type="EMBL" id="JABWCS010000206">
    <property type="protein sequence ID" value="NUU61109.1"/>
    <property type="molecule type" value="Genomic_DNA"/>
</dbReference>
<dbReference type="Pfam" id="PF10903">
    <property type="entry name" value="DUF2691"/>
    <property type="match status" value="1"/>
</dbReference>